<dbReference type="RefSeq" id="WP_204912486.1">
    <property type="nucleotide sequence ID" value="NZ_BAAAYR010000001.1"/>
</dbReference>
<reference evidence="3" key="1">
    <citation type="journal article" date="2019" name="Int. J. Syst. Evol. Microbiol.">
        <title>The Global Catalogue of Microorganisms (GCM) 10K type strain sequencing project: providing services to taxonomists for standard genome sequencing and annotation.</title>
        <authorList>
            <consortium name="The Broad Institute Genomics Platform"/>
            <consortium name="The Broad Institute Genome Sequencing Center for Infectious Disease"/>
            <person name="Wu L."/>
            <person name="Ma J."/>
        </authorList>
    </citation>
    <scope>NUCLEOTIDE SEQUENCE [LARGE SCALE GENOMIC DNA]</scope>
    <source>
        <strain evidence="3">JCM 16540</strain>
    </source>
</reference>
<keyword evidence="3" id="KW-1185">Reference proteome</keyword>
<dbReference type="Proteomes" id="UP001500767">
    <property type="component" value="Unassembled WGS sequence"/>
</dbReference>
<accession>A0ABP6WIR6</accession>
<dbReference type="EMBL" id="BAAAYR010000001">
    <property type="protein sequence ID" value="GAA3552147.1"/>
    <property type="molecule type" value="Genomic_DNA"/>
</dbReference>
<protein>
    <submittedName>
        <fullName evidence="2">Uncharacterized protein</fullName>
    </submittedName>
</protein>
<feature type="compositionally biased region" description="Acidic residues" evidence="1">
    <location>
        <begin position="37"/>
        <end position="46"/>
    </location>
</feature>
<proteinExistence type="predicted"/>
<comment type="caution">
    <text evidence="2">The sequence shown here is derived from an EMBL/GenBank/DDBJ whole genome shotgun (WGS) entry which is preliminary data.</text>
</comment>
<gene>
    <name evidence="2" type="ORF">GCM10022197_03880</name>
</gene>
<evidence type="ECO:0000313" key="3">
    <source>
        <dbReference type="Proteomes" id="UP001500767"/>
    </source>
</evidence>
<sequence length="61" mass="6543">MTTEPPQTPDVDLPGQHQDGPDLDIEVEPEPDREPAEAPEPDDASADDPALGNTLIRPENS</sequence>
<organism evidence="2 3">
    <name type="scientific">Microlunatus spumicola</name>
    <dbReference type="NCBI Taxonomy" id="81499"/>
    <lineage>
        <taxon>Bacteria</taxon>
        <taxon>Bacillati</taxon>
        <taxon>Actinomycetota</taxon>
        <taxon>Actinomycetes</taxon>
        <taxon>Propionibacteriales</taxon>
        <taxon>Propionibacteriaceae</taxon>
        <taxon>Microlunatus</taxon>
    </lineage>
</organism>
<evidence type="ECO:0000313" key="2">
    <source>
        <dbReference type="EMBL" id="GAA3552147.1"/>
    </source>
</evidence>
<name>A0ABP6WIR6_9ACTN</name>
<evidence type="ECO:0000256" key="1">
    <source>
        <dbReference type="SAM" id="MobiDB-lite"/>
    </source>
</evidence>
<feature type="region of interest" description="Disordered" evidence="1">
    <location>
        <begin position="1"/>
        <end position="61"/>
    </location>
</feature>